<dbReference type="Proteomes" id="UP000601027">
    <property type="component" value="Unassembled WGS sequence"/>
</dbReference>
<protein>
    <submittedName>
        <fullName evidence="1">Uncharacterized protein</fullName>
    </submittedName>
</protein>
<organism evidence="1 2">
    <name type="scientific">Micromonospora parastrephiae</name>
    <dbReference type="NCBI Taxonomy" id="2806101"/>
    <lineage>
        <taxon>Bacteria</taxon>
        <taxon>Bacillati</taxon>
        <taxon>Actinomycetota</taxon>
        <taxon>Actinomycetes</taxon>
        <taxon>Micromonosporales</taxon>
        <taxon>Micromonosporaceae</taxon>
        <taxon>Micromonospora</taxon>
    </lineage>
</organism>
<gene>
    <name evidence="1" type="ORF">JNW91_22675</name>
</gene>
<reference evidence="1 2" key="1">
    <citation type="submission" date="2021-01" db="EMBL/GenBank/DDBJ databases">
        <title>Draft genome sequence of Micromonospora sp. strain STR1_7.</title>
        <authorList>
            <person name="Karlyshev A."/>
            <person name="Jawad R."/>
        </authorList>
    </citation>
    <scope>NUCLEOTIDE SEQUENCE [LARGE SCALE GENOMIC DNA]</scope>
    <source>
        <strain evidence="1 2">STR1-7</strain>
    </source>
</reference>
<dbReference type="EMBL" id="JAEVHM010000137">
    <property type="protein sequence ID" value="MBM0234393.1"/>
    <property type="molecule type" value="Genomic_DNA"/>
</dbReference>
<keyword evidence="2" id="KW-1185">Reference proteome</keyword>
<proteinExistence type="predicted"/>
<evidence type="ECO:0000313" key="2">
    <source>
        <dbReference type="Proteomes" id="UP000601027"/>
    </source>
</evidence>
<sequence>MAVGQRGAEPGTTVAEVSERRPPLDYYLLLAPPGDLDPTAAVEGIVVEEFARHHDLSASGLDSAGWTPSGDGWWSSASFSRGFRTDPAMLARIVPASRGAAESAYRQLGGGRLPGEAALRTFFHDHQPFPNVPPLRLGPAQPPAGFHERRVYRVLFAKDLRDEQVASLGALWQTTVDDTAPPPGSVAAGSLDRDGDRFAWCVRRVGRGLAWSLDLTVLLRTDASATVGSVLYDLTNVMRHHGLVPVTTERFS</sequence>
<comment type="caution">
    <text evidence="1">The sequence shown here is derived from an EMBL/GenBank/DDBJ whole genome shotgun (WGS) entry which is preliminary data.</text>
</comment>
<accession>A0ABS1XYP6</accession>
<evidence type="ECO:0000313" key="1">
    <source>
        <dbReference type="EMBL" id="MBM0234393.1"/>
    </source>
</evidence>
<name>A0ABS1XYP6_9ACTN</name>
<dbReference type="RefSeq" id="WP_203177483.1">
    <property type="nucleotide sequence ID" value="NZ_JAEVHM010000137.1"/>
</dbReference>